<dbReference type="PANTHER" id="PTHR12001:SF71">
    <property type="entry name" value="(2E,6E)-FARNESYL DIPHOSPHATE SYNTHASE"/>
    <property type="match status" value="1"/>
</dbReference>
<dbReference type="InterPro" id="IPR033749">
    <property type="entry name" value="Polyprenyl_synt_CS"/>
</dbReference>
<reference evidence="5 6" key="1">
    <citation type="submission" date="2016-10" db="EMBL/GenBank/DDBJ databases">
        <authorList>
            <person name="de Groot N.N."/>
        </authorList>
    </citation>
    <scope>NUCLEOTIDE SEQUENCE [LARGE SCALE GENOMIC DNA]</scope>
    <source>
        <strain evidence="5 6">CPCC 201259</strain>
    </source>
</reference>
<reference evidence="4 7" key="2">
    <citation type="submission" date="2018-10" db="EMBL/GenBank/DDBJ databases">
        <title>Sequencing the genomes of 1000 actinobacteria strains.</title>
        <authorList>
            <person name="Klenk H.-P."/>
        </authorList>
    </citation>
    <scope>NUCLEOTIDE SEQUENCE [LARGE SCALE GENOMIC DNA]</scope>
    <source>
        <strain evidence="4 7">DSM 45119</strain>
    </source>
</reference>
<keyword evidence="1" id="KW-0479">Metal-binding</keyword>
<dbReference type="SUPFAM" id="SSF48576">
    <property type="entry name" value="Terpenoid synthases"/>
    <property type="match status" value="1"/>
</dbReference>
<dbReference type="Proteomes" id="UP000199398">
    <property type="component" value="Unassembled WGS sequence"/>
</dbReference>
<dbReference type="SFLD" id="SFLDS00005">
    <property type="entry name" value="Isoprenoid_Synthase_Type_I"/>
    <property type="match status" value="1"/>
</dbReference>
<dbReference type="PROSITE" id="PS00723">
    <property type="entry name" value="POLYPRENYL_SYNTHASE_1"/>
    <property type="match status" value="1"/>
</dbReference>
<dbReference type="CDD" id="cd00685">
    <property type="entry name" value="Trans_IPPS_HT"/>
    <property type="match status" value="1"/>
</dbReference>
<sequence length="346" mass="36002">MTTSPVTADHDLIASATHRARGLTEPLLRNIVEALDPSLAAIGAYHFGWQTDESHAAGKAIRPTMAILAAEAVGAPPSAALPAAAAAELVHNFSLIHDDIIDSDEQRRGRPSVWKAHGVPAAILLGDALQAAAFELLLGSGRPNAAAVAERLAVVMREVVIGQVQDIEFAGRPWSGPQAVMLDEYQAMAEAKTGALLAFAAAGGAQLAEAPPSAVQTFDALGRHLGLAFQCTDDVLGIWGDPAVTGKPVFGDLREGKKTLPVIAALAADTPAGARLARLLTEGPRDDAGLRLAAELVEEAGGRKFAEQEASRHLIGVGECLDSLEMPAAVRNAFEALANTLIGRTR</sequence>
<organism evidence="5 6">
    <name type="scientific">Saccharopolyspora antimicrobica</name>
    <dbReference type="NCBI Taxonomy" id="455193"/>
    <lineage>
        <taxon>Bacteria</taxon>
        <taxon>Bacillati</taxon>
        <taxon>Actinomycetota</taxon>
        <taxon>Actinomycetes</taxon>
        <taxon>Pseudonocardiales</taxon>
        <taxon>Pseudonocardiaceae</taxon>
        <taxon>Saccharopolyspora</taxon>
    </lineage>
</organism>
<dbReference type="AlphaFoldDB" id="A0A1I5LVH9"/>
<keyword evidence="2" id="KW-0460">Magnesium</keyword>
<gene>
    <name evidence="4" type="ORF">ATL45_5758</name>
    <name evidence="5" type="ORF">SAMN05421805_13326</name>
</gene>
<dbReference type="SFLD" id="SFLDG01017">
    <property type="entry name" value="Polyprenyl_Transferase_Like"/>
    <property type="match status" value="1"/>
</dbReference>
<dbReference type="Proteomes" id="UP000270697">
    <property type="component" value="Unassembled WGS sequence"/>
</dbReference>
<dbReference type="PANTHER" id="PTHR12001">
    <property type="entry name" value="GERANYLGERANYL PYROPHOSPHATE SYNTHASE"/>
    <property type="match status" value="1"/>
</dbReference>
<dbReference type="InterPro" id="IPR000092">
    <property type="entry name" value="Polyprenyl_synt"/>
</dbReference>
<dbReference type="GO" id="GO:0046872">
    <property type="term" value="F:metal ion binding"/>
    <property type="evidence" value="ECO:0007669"/>
    <property type="project" value="UniProtKB-KW"/>
</dbReference>
<dbReference type="Pfam" id="PF00348">
    <property type="entry name" value="polyprenyl_synt"/>
    <property type="match status" value="1"/>
</dbReference>
<dbReference type="STRING" id="455193.SAMN05421805_13326"/>
<dbReference type="EMBL" id="RBXX01000002">
    <property type="protein sequence ID" value="RKT87346.1"/>
    <property type="molecule type" value="Genomic_DNA"/>
</dbReference>
<evidence type="ECO:0000313" key="4">
    <source>
        <dbReference type="EMBL" id="RKT87346.1"/>
    </source>
</evidence>
<evidence type="ECO:0000313" key="6">
    <source>
        <dbReference type="Proteomes" id="UP000199398"/>
    </source>
</evidence>
<dbReference type="GO" id="GO:0008299">
    <property type="term" value="P:isoprenoid biosynthetic process"/>
    <property type="evidence" value="ECO:0007669"/>
    <property type="project" value="InterPro"/>
</dbReference>
<comment type="similarity">
    <text evidence="3">Belongs to the FPP/GGPP synthase family.</text>
</comment>
<evidence type="ECO:0000313" key="5">
    <source>
        <dbReference type="EMBL" id="SFP00761.1"/>
    </source>
</evidence>
<evidence type="ECO:0000256" key="3">
    <source>
        <dbReference type="RuleBase" id="RU004466"/>
    </source>
</evidence>
<dbReference type="OrthoDB" id="4497239at2"/>
<evidence type="ECO:0000256" key="1">
    <source>
        <dbReference type="ARBA" id="ARBA00022723"/>
    </source>
</evidence>
<keyword evidence="7" id="KW-1185">Reference proteome</keyword>
<accession>A0A1I5LVH9</accession>
<evidence type="ECO:0000256" key="2">
    <source>
        <dbReference type="ARBA" id="ARBA00022842"/>
    </source>
</evidence>
<proteinExistence type="inferred from homology"/>
<evidence type="ECO:0000313" key="7">
    <source>
        <dbReference type="Proteomes" id="UP000270697"/>
    </source>
</evidence>
<dbReference type="InterPro" id="IPR008949">
    <property type="entry name" value="Isoprenoid_synthase_dom_sf"/>
</dbReference>
<dbReference type="EMBL" id="FOUP01000033">
    <property type="protein sequence ID" value="SFP00761.1"/>
    <property type="molecule type" value="Genomic_DNA"/>
</dbReference>
<dbReference type="Gene3D" id="1.10.600.10">
    <property type="entry name" value="Farnesyl Diphosphate Synthase"/>
    <property type="match status" value="1"/>
</dbReference>
<dbReference type="GO" id="GO:0004659">
    <property type="term" value="F:prenyltransferase activity"/>
    <property type="evidence" value="ECO:0007669"/>
    <property type="project" value="InterPro"/>
</dbReference>
<protein>
    <submittedName>
        <fullName evidence="4">Geranylgeranyl diphosphate synthase type I</fullName>
    </submittedName>
    <submittedName>
        <fullName evidence="5">Geranylgeranyl diphosphate synthase, type I</fullName>
    </submittedName>
</protein>
<dbReference type="RefSeq" id="WP_093160821.1">
    <property type="nucleotide sequence ID" value="NZ_FOUP01000033.1"/>
</dbReference>
<keyword evidence="3" id="KW-0808">Transferase</keyword>
<name>A0A1I5LVH9_9PSEU</name>